<dbReference type="PANTHER" id="PTHR10438">
    <property type="entry name" value="THIOREDOXIN"/>
    <property type="match status" value="1"/>
</dbReference>
<dbReference type="SUPFAM" id="SSF52833">
    <property type="entry name" value="Thioredoxin-like"/>
    <property type="match status" value="1"/>
</dbReference>
<dbReference type="InterPro" id="IPR050620">
    <property type="entry name" value="Thioredoxin_H-type-like"/>
</dbReference>
<gene>
    <name evidence="3" type="ORF">SAMN05428953_101692</name>
</gene>
<dbReference type="CDD" id="cd02947">
    <property type="entry name" value="TRX_family"/>
    <property type="match status" value="1"/>
</dbReference>
<keyword evidence="1" id="KW-0732">Signal</keyword>
<evidence type="ECO:0000313" key="3">
    <source>
        <dbReference type="EMBL" id="SDI29829.1"/>
    </source>
</evidence>
<sequence>MLDRRTFLIGLTAISGLASAPAALAASRMAYTRQAFEKAQKAGKPILVEITASWCPICKAQKRVLGKLLRAPEHANLAVFEVDFDSQKEVVRALGARMQSTLITFKGATEVGRLVGVTKADAIKQLLDKTI</sequence>
<proteinExistence type="predicted"/>
<feature type="domain" description="Thioredoxin" evidence="2">
    <location>
        <begin position="14"/>
        <end position="131"/>
    </location>
</feature>
<evidence type="ECO:0000256" key="1">
    <source>
        <dbReference type="SAM" id="SignalP"/>
    </source>
</evidence>
<evidence type="ECO:0000259" key="2">
    <source>
        <dbReference type="PROSITE" id="PS51352"/>
    </source>
</evidence>
<dbReference type="Pfam" id="PF00085">
    <property type="entry name" value="Thioredoxin"/>
    <property type="match status" value="1"/>
</dbReference>
<dbReference type="PANTHER" id="PTHR10438:SF463">
    <property type="entry name" value="THIOREDOXIN"/>
    <property type="match status" value="1"/>
</dbReference>
<dbReference type="InterPro" id="IPR013766">
    <property type="entry name" value="Thioredoxin_domain"/>
</dbReference>
<dbReference type="Proteomes" id="UP000198894">
    <property type="component" value="Unassembled WGS sequence"/>
</dbReference>
<dbReference type="EMBL" id="FNEE01000001">
    <property type="protein sequence ID" value="SDI29829.1"/>
    <property type="molecule type" value="Genomic_DNA"/>
</dbReference>
<dbReference type="PROSITE" id="PS51318">
    <property type="entry name" value="TAT"/>
    <property type="match status" value="1"/>
</dbReference>
<accession>A0A1G8JEZ2</accession>
<evidence type="ECO:0000313" key="4">
    <source>
        <dbReference type="Proteomes" id="UP000198894"/>
    </source>
</evidence>
<dbReference type="PROSITE" id="PS51352">
    <property type="entry name" value="THIOREDOXIN_2"/>
    <property type="match status" value="1"/>
</dbReference>
<dbReference type="InterPro" id="IPR036249">
    <property type="entry name" value="Thioredoxin-like_sf"/>
</dbReference>
<feature type="chain" id="PRO_5011632369" evidence="1">
    <location>
        <begin position="26"/>
        <end position="131"/>
    </location>
</feature>
<dbReference type="Gene3D" id="3.40.30.10">
    <property type="entry name" value="Glutaredoxin"/>
    <property type="match status" value="1"/>
</dbReference>
<reference evidence="4" key="1">
    <citation type="submission" date="2016-10" db="EMBL/GenBank/DDBJ databases">
        <authorList>
            <person name="Varghese N."/>
            <person name="Submissions S."/>
        </authorList>
    </citation>
    <scope>NUCLEOTIDE SEQUENCE [LARGE SCALE GENOMIC DNA]</scope>
    <source>
        <strain evidence="4">CGMCC 1.11022</strain>
    </source>
</reference>
<protein>
    <submittedName>
        <fullName evidence="3">Thioredoxin</fullName>
    </submittedName>
</protein>
<dbReference type="InterPro" id="IPR006311">
    <property type="entry name" value="TAT_signal"/>
</dbReference>
<organism evidence="3 4">
    <name type="scientific">Mesorhizobium muleiense</name>
    <dbReference type="NCBI Taxonomy" id="1004279"/>
    <lineage>
        <taxon>Bacteria</taxon>
        <taxon>Pseudomonadati</taxon>
        <taxon>Pseudomonadota</taxon>
        <taxon>Alphaproteobacteria</taxon>
        <taxon>Hyphomicrobiales</taxon>
        <taxon>Phyllobacteriaceae</taxon>
        <taxon>Mesorhizobium</taxon>
    </lineage>
</organism>
<dbReference type="AlphaFoldDB" id="A0A1G8JEZ2"/>
<keyword evidence="4" id="KW-1185">Reference proteome</keyword>
<feature type="signal peptide" evidence="1">
    <location>
        <begin position="1"/>
        <end position="25"/>
    </location>
</feature>
<name>A0A1G8JEZ2_9HYPH</name>